<feature type="transmembrane region" description="Helical" evidence="2">
    <location>
        <begin position="179"/>
        <end position="203"/>
    </location>
</feature>
<dbReference type="AlphaFoldDB" id="A0A1Y1VZP2"/>
<evidence type="ECO:0008006" key="5">
    <source>
        <dbReference type="Google" id="ProtNLM"/>
    </source>
</evidence>
<feature type="region of interest" description="Disordered" evidence="1">
    <location>
        <begin position="23"/>
        <end position="69"/>
    </location>
</feature>
<accession>A0A1Y1VZP2</accession>
<feature type="transmembrane region" description="Helical" evidence="2">
    <location>
        <begin position="215"/>
        <end position="240"/>
    </location>
</feature>
<dbReference type="OrthoDB" id="9909019at2759"/>
<evidence type="ECO:0000313" key="3">
    <source>
        <dbReference type="EMBL" id="ORX66730.1"/>
    </source>
</evidence>
<comment type="caution">
    <text evidence="3">The sequence shown here is derived from an EMBL/GenBank/DDBJ whole genome shotgun (WGS) entry which is preliminary data.</text>
</comment>
<reference evidence="3 4" key="1">
    <citation type="submission" date="2016-07" db="EMBL/GenBank/DDBJ databases">
        <title>Pervasive Adenine N6-methylation of Active Genes in Fungi.</title>
        <authorList>
            <consortium name="DOE Joint Genome Institute"/>
            <person name="Mondo S.J."/>
            <person name="Dannebaum R.O."/>
            <person name="Kuo R.C."/>
            <person name="Labutti K."/>
            <person name="Haridas S."/>
            <person name="Kuo A."/>
            <person name="Salamov A."/>
            <person name="Ahrendt S.R."/>
            <person name="Lipzen A."/>
            <person name="Sullivan W."/>
            <person name="Andreopoulos W.B."/>
            <person name="Clum A."/>
            <person name="Lindquist E."/>
            <person name="Daum C."/>
            <person name="Ramamoorthy G.K."/>
            <person name="Gryganskyi A."/>
            <person name="Culley D."/>
            <person name="Magnuson J.K."/>
            <person name="James T.Y."/>
            <person name="O'Malley M.A."/>
            <person name="Stajich J.E."/>
            <person name="Spatafora J.W."/>
            <person name="Visel A."/>
            <person name="Grigoriev I.V."/>
        </authorList>
    </citation>
    <scope>NUCLEOTIDE SEQUENCE [LARGE SCALE GENOMIC DNA]</scope>
    <source>
        <strain evidence="3 4">ATCC 12442</strain>
    </source>
</reference>
<name>A0A1Y1VZP2_9FUNG</name>
<dbReference type="GeneID" id="63808492"/>
<keyword evidence="2" id="KW-0812">Transmembrane</keyword>
<dbReference type="STRING" id="61395.A0A1Y1VZP2"/>
<keyword evidence="2" id="KW-0472">Membrane</keyword>
<evidence type="ECO:0000313" key="4">
    <source>
        <dbReference type="Proteomes" id="UP000193922"/>
    </source>
</evidence>
<dbReference type="Proteomes" id="UP000193922">
    <property type="component" value="Unassembled WGS sequence"/>
</dbReference>
<evidence type="ECO:0000256" key="2">
    <source>
        <dbReference type="SAM" id="Phobius"/>
    </source>
</evidence>
<organism evidence="3 4">
    <name type="scientific">Linderina pennispora</name>
    <dbReference type="NCBI Taxonomy" id="61395"/>
    <lineage>
        <taxon>Eukaryota</taxon>
        <taxon>Fungi</taxon>
        <taxon>Fungi incertae sedis</taxon>
        <taxon>Zoopagomycota</taxon>
        <taxon>Kickxellomycotina</taxon>
        <taxon>Kickxellomycetes</taxon>
        <taxon>Kickxellales</taxon>
        <taxon>Kickxellaceae</taxon>
        <taxon>Linderina</taxon>
    </lineage>
</organism>
<gene>
    <name evidence="3" type="ORF">DL89DRAFT_59108</name>
</gene>
<keyword evidence="4" id="KW-1185">Reference proteome</keyword>
<sequence>MAELVEFDGKPLKPKAARLLGLLDPEDGTGSGSWTWSNSEDTVATPLPDKREDSMPAASFEGTLTPASPVSFTADTIDLDHQRESTGTTLGSSGWKPDWPEPDDEYVDAMLRQRPHQPNEGFAMRHGQRGRSTLADSVMEDDPLAVWEQMAALPRSSAVPRGATNVWARRHGFMLPWDMLFVVQWVASLALTFGFFRLVYPLIRASDTAGPLRLAAWGISLLTIIAIPTALVLSVIASLVDTEAAEVRASGMPRDMYYVQTWGVPAIDPMSSVCRVCQVSASVTTRHCKRCNKCVAGTTTTASG</sequence>
<dbReference type="RefSeq" id="XP_040740689.1">
    <property type="nucleotide sequence ID" value="XM_040891844.1"/>
</dbReference>
<evidence type="ECO:0000256" key="1">
    <source>
        <dbReference type="SAM" id="MobiDB-lite"/>
    </source>
</evidence>
<keyword evidence="2" id="KW-1133">Transmembrane helix</keyword>
<dbReference type="EMBL" id="MCFD01000014">
    <property type="protein sequence ID" value="ORX66730.1"/>
    <property type="molecule type" value="Genomic_DNA"/>
</dbReference>
<proteinExistence type="predicted"/>
<protein>
    <recommendedName>
        <fullName evidence="5">Palmitoyltransferase</fullName>
    </recommendedName>
</protein>